<sequence>MADFEEIKTSQDAINWIKRYFSEKDEVILKAIAYLQRNDLTLSNKSYRYSKNKALIHIYFGLYHHVTYNEIGTGFQYSPSIKS</sequence>
<organism evidence="1">
    <name type="scientific">Marseillevirus LCMAC101</name>
    <dbReference type="NCBI Taxonomy" id="2506602"/>
    <lineage>
        <taxon>Viruses</taxon>
        <taxon>Varidnaviria</taxon>
        <taxon>Bamfordvirae</taxon>
        <taxon>Nucleocytoviricota</taxon>
        <taxon>Megaviricetes</taxon>
        <taxon>Pimascovirales</taxon>
        <taxon>Pimascovirales incertae sedis</taxon>
        <taxon>Marseilleviridae</taxon>
    </lineage>
</organism>
<protein>
    <submittedName>
        <fullName evidence="1">Uncharacterized protein</fullName>
    </submittedName>
</protein>
<evidence type="ECO:0000313" key="1">
    <source>
        <dbReference type="EMBL" id="QBK85664.1"/>
    </source>
</evidence>
<reference evidence="1" key="1">
    <citation type="journal article" date="2019" name="MBio">
        <title>Virus Genomes from Deep Sea Sediments Expand the Ocean Megavirome and Support Independent Origins of Viral Gigantism.</title>
        <authorList>
            <person name="Backstrom D."/>
            <person name="Yutin N."/>
            <person name="Jorgensen S.L."/>
            <person name="Dharamshi J."/>
            <person name="Homa F."/>
            <person name="Zaremba-Niedwiedzka K."/>
            <person name="Spang A."/>
            <person name="Wolf Y.I."/>
            <person name="Koonin E.V."/>
            <person name="Ettema T.J."/>
        </authorList>
    </citation>
    <scope>NUCLEOTIDE SEQUENCE</scope>
</reference>
<gene>
    <name evidence="1" type="ORF">LCMAC101_02590</name>
</gene>
<proteinExistence type="predicted"/>
<accession>A0A481YT43</accession>
<dbReference type="EMBL" id="MK500327">
    <property type="protein sequence ID" value="QBK85664.1"/>
    <property type="molecule type" value="Genomic_DNA"/>
</dbReference>
<name>A0A481YT43_9VIRU</name>